<dbReference type="EMBL" id="LT558119">
    <property type="protein sequence ID" value="SAM75408.1"/>
    <property type="molecule type" value="Genomic_DNA"/>
</dbReference>
<dbReference type="OrthoDB" id="3366092at2759"/>
<proteinExistence type="predicted"/>
<evidence type="ECO:0000313" key="5">
    <source>
        <dbReference type="Proteomes" id="UP000658997"/>
    </source>
</evidence>
<reference evidence="2" key="2">
    <citation type="submission" date="2016-04" db="EMBL/GenBank/DDBJ databases">
        <authorList>
            <person name="Evans L.H."/>
            <person name="Alamgir A."/>
            <person name="Owens N."/>
            <person name="Weber N.D."/>
            <person name="Virtaneva K."/>
            <person name="Barbian K."/>
            <person name="Babar A."/>
            <person name="Rosenke K."/>
        </authorList>
    </citation>
    <scope>NUCLEOTIDE SEQUENCE</scope>
    <source>
        <strain evidence="2">UB2112</strain>
    </source>
</reference>
<feature type="compositionally biased region" description="Low complexity" evidence="1">
    <location>
        <begin position="110"/>
        <end position="126"/>
    </location>
</feature>
<organism evidence="2 4">
    <name type="scientific">Ustilago bromivora</name>
    <dbReference type="NCBI Taxonomy" id="307758"/>
    <lineage>
        <taxon>Eukaryota</taxon>
        <taxon>Fungi</taxon>
        <taxon>Dikarya</taxon>
        <taxon>Basidiomycota</taxon>
        <taxon>Ustilaginomycotina</taxon>
        <taxon>Ustilaginomycetes</taxon>
        <taxon>Ustilaginales</taxon>
        <taxon>Ustilaginaceae</taxon>
        <taxon>Ustilago</taxon>
    </lineage>
</organism>
<evidence type="ECO:0000313" key="2">
    <source>
        <dbReference type="EMBL" id="SAM75408.1"/>
    </source>
</evidence>
<dbReference type="Proteomes" id="UP000658997">
    <property type="component" value="Unassembled WGS sequence"/>
</dbReference>
<name>A0A1K0GZ27_9BASI</name>
<sequence length="193" mass="20925">MPLDDWRKNFNKKLDNFGEDAMKKVRQQREANAGGSSAGGGRVGLQDRMSMLKGENPRWNRDVVSRTSATGGGTGSDYNPTFVPERSRVPPAPPSALNKGRPPPPPARHSATGSIGSVGSVGSASGHAPSLPPRMQNEDGTSNPPPPYPPAQHVYPTSEGAGHIEFSRFTRQDKAAFFELLDEYFDQRERGLR</sequence>
<keyword evidence="5" id="KW-1185">Reference proteome</keyword>
<feature type="compositionally biased region" description="Basic and acidic residues" evidence="1">
    <location>
        <begin position="55"/>
        <end position="64"/>
    </location>
</feature>
<feature type="region of interest" description="Disordered" evidence="1">
    <location>
        <begin position="26"/>
        <end position="160"/>
    </location>
</feature>
<evidence type="ECO:0000256" key="1">
    <source>
        <dbReference type="SAM" id="MobiDB-lite"/>
    </source>
</evidence>
<dbReference type="EMBL" id="ULHB01000002">
    <property type="protein sequence ID" value="SYW74822.1"/>
    <property type="molecule type" value="Genomic_DNA"/>
</dbReference>
<evidence type="ECO:0000313" key="4">
    <source>
        <dbReference type="Proteomes" id="UP000179920"/>
    </source>
</evidence>
<accession>A0A1K0GZ27</accession>
<evidence type="ECO:0000313" key="3">
    <source>
        <dbReference type="EMBL" id="SYW74822.1"/>
    </source>
</evidence>
<protein>
    <submittedName>
        <fullName evidence="2">Uncharacterized protein</fullName>
    </submittedName>
</protein>
<reference evidence="4" key="1">
    <citation type="submission" date="2016-04" db="EMBL/GenBank/DDBJ databases">
        <authorList>
            <person name="Guldener U."/>
            <person name="Guldener U."/>
        </authorList>
    </citation>
    <scope>NUCLEOTIDE SEQUENCE [LARGE SCALE GENOMIC DNA]</scope>
    <source>
        <strain evidence="4">UB2112</strain>
    </source>
</reference>
<dbReference type="Proteomes" id="UP000179920">
    <property type="component" value="Chromosome III"/>
</dbReference>
<reference evidence="3" key="3">
    <citation type="submission" date="2018-08" db="EMBL/GenBank/DDBJ databases">
        <authorList>
            <person name="Guldener U."/>
        </authorList>
    </citation>
    <scope>NUCLEOTIDE SEQUENCE</scope>
    <source>
        <strain evidence="3">UB2</strain>
    </source>
</reference>
<dbReference type="AlphaFoldDB" id="A0A1K0GZ27"/>
<gene>
    <name evidence="3" type="ORF">UBRO2_00232</name>
    <name evidence="2" type="ORF">UBRO_01406</name>
</gene>